<reference evidence="2 3" key="1">
    <citation type="journal article" date="2012" name="Eukaryot. Cell">
        <title>Draft genome sequence of CBS 2479, the standard type strain of Trichosporon asahii.</title>
        <authorList>
            <person name="Yang R.Y."/>
            <person name="Li H.T."/>
            <person name="Zhu H."/>
            <person name="Zhou G.P."/>
            <person name="Wang M."/>
            <person name="Wang L."/>
        </authorList>
    </citation>
    <scope>NUCLEOTIDE SEQUENCE [LARGE SCALE GENOMIC DNA]</scope>
    <source>
        <strain evidence="3">ATCC 90039 / CBS 2479 / JCM 2466 / KCTC 7840 / NCYC 2677 / UAMH 7654</strain>
    </source>
</reference>
<dbReference type="EMBL" id="ALBS01000191">
    <property type="protein sequence ID" value="EJT48788.1"/>
    <property type="molecule type" value="Genomic_DNA"/>
</dbReference>
<dbReference type="Proteomes" id="UP000002748">
    <property type="component" value="Unassembled WGS sequence"/>
</dbReference>
<accession>J5QRW8</accession>
<dbReference type="RefSeq" id="XP_014180628.1">
    <property type="nucleotide sequence ID" value="XM_014325153.1"/>
</dbReference>
<dbReference type="GeneID" id="25985722"/>
<dbReference type="HOGENOM" id="CLU_1490019_0_0_1"/>
<gene>
    <name evidence="2" type="ORF">A1Q1_02208</name>
</gene>
<dbReference type="AlphaFoldDB" id="J5QRW8"/>
<protein>
    <submittedName>
        <fullName evidence="2">Uncharacterized protein</fullName>
    </submittedName>
</protein>
<dbReference type="KEGG" id="tasa:A1Q1_02208"/>
<comment type="caution">
    <text evidence="2">The sequence shown here is derived from an EMBL/GenBank/DDBJ whole genome shotgun (WGS) entry which is preliminary data.</text>
</comment>
<evidence type="ECO:0000256" key="1">
    <source>
        <dbReference type="SAM" id="MobiDB-lite"/>
    </source>
</evidence>
<organism evidence="2 3">
    <name type="scientific">Trichosporon asahii var. asahii (strain ATCC 90039 / CBS 2479 / JCM 2466 / KCTC 7840 / NBRC 103889/ NCYC 2677 / UAMH 7654)</name>
    <name type="common">Yeast</name>
    <dbReference type="NCBI Taxonomy" id="1186058"/>
    <lineage>
        <taxon>Eukaryota</taxon>
        <taxon>Fungi</taxon>
        <taxon>Dikarya</taxon>
        <taxon>Basidiomycota</taxon>
        <taxon>Agaricomycotina</taxon>
        <taxon>Tremellomycetes</taxon>
        <taxon>Trichosporonales</taxon>
        <taxon>Trichosporonaceae</taxon>
        <taxon>Trichosporon</taxon>
    </lineage>
</organism>
<feature type="region of interest" description="Disordered" evidence="1">
    <location>
        <begin position="95"/>
        <end position="134"/>
    </location>
</feature>
<feature type="region of interest" description="Disordered" evidence="1">
    <location>
        <begin position="14"/>
        <end position="52"/>
    </location>
</feature>
<dbReference type="VEuPathDB" id="FungiDB:A1Q1_02208"/>
<evidence type="ECO:0000313" key="3">
    <source>
        <dbReference type="Proteomes" id="UP000002748"/>
    </source>
</evidence>
<feature type="compositionally biased region" description="Low complexity" evidence="1">
    <location>
        <begin position="19"/>
        <end position="34"/>
    </location>
</feature>
<feature type="compositionally biased region" description="Low complexity" evidence="1">
    <location>
        <begin position="121"/>
        <end position="134"/>
    </location>
</feature>
<evidence type="ECO:0000313" key="2">
    <source>
        <dbReference type="EMBL" id="EJT48788.1"/>
    </source>
</evidence>
<name>J5QRW8_TRIAS</name>
<sequence>MAAKGGGKIVNRNLAQILSTPSSSPVPLPASSRPVTSVPRHEVTTDGGVGQMRHVLGGSMGLAGLSEAKAKASENLSANRVDSVARRGSRRCGALLPRRTGEGQGPARVAREHRDGLSCQSVPRSPESPASPAMSARQTIQAMEARHAKQAIRGHGALLVLGQLGQAVQAGSRLCAYAAVR</sequence>
<proteinExistence type="predicted"/>